<comment type="caution">
    <text evidence="1">The sequence shown here is derived from an EMBL/GenBank/DDBJ whole genome shotgun (WGS) entry which is preliminary data.</text>
</comment>
<gene>
    <name evidence="1" type="ORF">DHETER_LOCUS9096</name>
</gene>
<accession>A0ACA9NB70</accession>
<keyword evidence="2" id="KW-1185">Reference proteome</keyword>
<name>A0ACA9NB70_9GLOM</name>
<evidence type="ECO:0000313" key="1">
    <source>
        <dbReference type="EMBL" id="CAG8646663.1"/>
    </source>
</evidence>
<feature type="non-terminal residue" evidence="1">
    <location>
        <position position="160"/>
    </location>
</feature>
<reference evidence="1" key="1">
    <citation type="submission" date="2021-06" db="EMBL/GenBank/DDBJ databases">
        <authorList>
            <person name="Kallberg Y."/>
            <person name="Tangrot J."/>
            <person name="Rosling A."/>
        </authorList>
    </citation>
    <scope>NUCLEOTIDE SEQUENCE</scope>
    <source>
        <strain evidence="1">IL203A</strain>
    </source>
</reference>
<dbReference type="Proteomes" id="UP000789702">
    <property type="component" value="Unassembled WGS sequence"/>
</dbReference>
<protein>
    <submittedName>
        <fullName evidence="1">5272_t:CDS:1</fullName>
    </submittedName>
</protein>
<dbReference type="EMBL" id="CAJVPU010015414">
    <property type="protein sequence ID" value="CAG8646663.1"/>
    <property type="molecule type" value="Genomic_DNA"/>
</dbReference>
<proteinExistence type="predicted"/>
<evidence type="ECO:0000313" key="2">
    <source>
        <dbReference type="Proteomes" id="UP000789702"/>
    </source>
</evidence>
<organism evidence="1 2">
    <name type="scientific">Dentiscutata heterogama</name>
    <dbReference type="NCBI Taxonomy" id="1316150"/>
    <lineage>
        <taxon>Eukaryota</taxon>
        <taxon>Fungi</taxon>
        <taxon>Fungi incertae sedis</taxon>
        <taxon>Mucoromycota</taxon>
        <taxon>Glomeromycotina</taxon>
        <taxon>Glomeromycetes</taxon>
        <taxon>Diversisporales</taxon>
        <taxon>Gigasporaceae</taxon>
        <taxon>Dentiscutata</taxon>
    </lineage>
</organism>
<feature type="non-terminal residue" evidence="1">
    <location>
        <position position="1"/>
    </location>
</feature>
<sequence>TKMNKKIACLTLALIYFLVFVQESIAGIIPQSNANPLLKRGHKKMCDDVVVAKAIFNDKIRGVITLSEKNDDSAFIIGLFSKGFDDPTKNWYNILLKDCSSKVAFNLTKYIEFEDGGTQPFFIAADFNLHEFLGEDEDGKVKCQTGPTVTVTSNDQTKAS</sequence>